<evidence type="ECO:0000256" key="6">
    <source>
        <dbReference type="RuleBase" id="RU003567"/>
    </source>
</evidence>
<dbReference type="PANTHER" id="PTHR10381">
    <property type="entry name" value="ATP-DEPENDENT CLP PROTEASE PROTEOLYTIC SUBUNIT"/>
    <property type="match status" value="1"/>
</dbReference>
<protein>
    <recommendedName>
        <fullName evidence="6">ATP-dependent Clp protease proteolytic subunit</fullName>
    </recommendedName>
</protein>
<evidence type="ECO:0000256" key="1">
    <source>
        <dbReference type="ARBA" id="ARBA00007039"/>
    </source>
</evidence>
<comment type="similarity">
    <text evidence="1 6">Belongs to the peptidase S14 family.</text>
</comment>
<evidence type="ECO:0000313" key="7">
    <source>
        <dbReference type="EMBL" id="UIC71734.1"/>
    </source>
</evidence>
<dbReference type="PANTHER" id="PTHR10381:SF15">
    <property type="entry name" value="CHLOROPLASTIC ATP-DEPENDENT CLP PROTEASE PROTEOLYTIC SUBUNIT 1"/>
    <property type="match status" value="1"/>
</dbReference>
<evidence type="ECO:0000256" key="4">
    <source>
        <dbReference type="ARBA" id="ARBA00022801"/>
    </source>
</evidence>
<keyword evidence="2 7" id="KW-0934">Plastid</keyword>
<dbReference type="Gene3D" id="3.90.226.10">
    <property type="entry name" value="2-enoyl-CoA Hydratase, Chain A, domain 1"/>
    <property type="match status" value="1"/>
</dbReference>
<keyword evidence="4" id="KW-0378">Hydrolase</keyword>
<dbReference type="PRINTS" id="PR00127">
    <property type="entry name" value="CLPPROTEASEP"/>
</dbReference>
<geneLocation type="plastid" evidence="7"/>
<evidence type="ECO:0000256" key="2">
    <source>
        <dbReference type="ARBA" id="ARBA00022640"/>
    </source>
</evidence>
<accession>A0A8K1Y1H4</accession>
<dbReference type="InterPro" id="IPR023562">
    <property type="entry name" value="ClpP/TepA"/>
</dbReference>
<dbReference type="SUPFAM" id="SSF52096">
    <property type="entry name" value="ClpP/crotonase"/>
    <property type="match status" value="1"/>
</dbReference>
<dbReference type="InterPro" id="IPR001907">
    <property type="entry name" value="ClpP"/>
</dbReference>
<sequence length="195" mass="22752">MPIGVPRVPFKQMGMEYYSWIDIYNRLYRDKILFLGQEIDNEISNQIITLIIFFNIEIENIDIHFFLNSPGGNIASGFSIFDIMQFSYLNVKTICYGLSTSMASLLLVGGLFKKRLAFLHARIMIHQPVMSFFEATTEELILETEELSRLRNLITEIYSKKTNKTFWVIYNDMERDTYMSASESKLYGMIDLISK</sequence>
<name>A0A8K1Y1H4_9MAGN</name>
<evidence type="ECO:0000256" key="3">
    <source>
        <dbReference type="ARBA" id="ARBA00022670"/>
    </source>
</evidence>
<dbReference type="GO" id="GO:0051117">
    <property type="term" value="F:ATPase binding"/>
    <property type="evidence" value="ECO:0007669"/>
    <property type="project" value="TreeGrafter"/>
</dbReference>
<dbReference type="GO" id="GO:0009368">
    <property type="term" value="C:endopeptidase Clp complex"/>
    <property type="evidence" value="ECO:0007669"/>
    <property type="project" value="TreeGrafter"/>
</dbReference>
<organism evidence="7">
    <name type="scientific">Rhopalocnemis phalloides</name>
    <dbReference type="NCBI Taxonomy" id="1128106"/>
    <lineage>
        <taxon>Eukaryota</taxon>
        <taxon>Viridiplantae</taxon>
        <taxon>Streptophyta</taxon>
        <taxon>Embryophyta</taxon>
        <taxon>Tracheophyta</taxon>
        <taxon>Spermatophyta</taxon>
        <taxon>Magnoliopsida</taxon>
        <taxon>eudicotyledons</taxon>
        <taxon>Gunneridae</taxon>
        <taxon>Pentapetalae</taxon>
        <taxon>Santalales</taxon>
        <taxon>Balanophoraceae</taxon>
        <taxon>Rhopalocnemis</taxon>
    </lineage>
</organism>
<evidence type="ECO:0000256" key="5">
    <source>
        <dbReference type="ARBA" id="ARBA00022825"/>
    </source>
</evidence>
<gene>
    <name evidence="7" type="primary">clpP</name>
</gene>
<reference evidence="7" key="1">
    <citation type="journal article" date="2022" name="Curr. Biol.">
        <title>The minicircular and extremely heteroplasmic mitogenome of the holoparasitic plant Rhopalocnemis phalloides.</title>
        <authorList>
            <person name="Yu R."/>
            <person name="Sun C."/>
            <person name="Zhong Y."/>
            <person name="Liu Y."/>
            <person name="Sanchez-Puerta M.V."/>
            <person name="Mower J.P."/>
            <person name="Zhou R."/>
        </authorList>
    </citation>
    <scope>NUCLEOTIDE SEQUENCE</scope>
</reference>
<dbReference type="EMBL" id="MZ269413">
    <property type="protein sequence ID" value="UIC71734.1"/>
    <property type="molecule type" value="Genomic_DNA"/>
</dbReference>
<dbReference type="GO" id="GO:0004252">
    <property type="term" value="F:serine-type endopeptidase activity"/>
    <property type="evidence" value="ECO:0007669"/>
    <property type="project" value="InterPro"/>
</dbReference>
<proteinExistence type="inferred from homology"/>
<dbReference type="CDD" id="cd07017">
    <property type="entry name" value="S14_ClpP_2"/>
    <property type="match status" value="1"/>
</dbReference>
<dbReference type="GO" id="GO:0009532">
    <property type="term" value="C:plastid stroma"/>
    <property type="evidence" value="ECO:0007669"/>
    <property type="project" value="UniProtKB-ARBA"/>
</dbReference>
<dbReference type="GO" id="GO:0006515">
    <property type="term" value="P:protein quality control for misfolded or incompletely synthesized proteins"/>
    <property type="evidence" value="ECO:0007669"/>
    <property type="project" value="TreeGrafter"/>
</dbReference>
<dbReference type="AlphaFoldDB" id="A0A8K1Y1H4"/>
<dbReference type="Pfam" id="PF00574">
    <property type="entry name" value="CLP_protease"/>
    <property type="match status" value="1"/>
</dbReference>
<keyword evidence="5" id="KW-0720">Serine protease</keyword>
<dbReference type="GO" id="GO:0004176">
    <property type="term" value="F:ATP-dependent peptidase activity"/>
    <property type="evidence" value="ECO:0007669"/>
    <property type="project" value="InterPro"/>
</dbReference>
<dbReference type="InterPro" id="IPR029045">
    <property type="entry name" value="ClpP/crotonase-like_dom_sf"/>
</dbReference>
<keyword evidence="3 7" id="KW-0645">Protease</keyword>